<dbReference type="GO" id="GO:0019867">
    <property type="term" value="C:outer membrane"/>
    <property type="evidence" value="ECO:0007669"/>
    <property type="project" value="InterPro"/>
</dbReference>
<dbReference type="PIRSF" id="PIRSF019422">
    <property type="entry name" value="MltA"/>
    <property type="match status" value="1"/>
</dbReference>
<dbReference type="PANTHER" id="PTHR30124">
    <property type="entry name" value="MEMBRANE-BOUND LYTIC MUREIN TRANSGLYCOSYLASE A"/>
    <property type="match status" value="1"/>
</dbReference>
<dbReference type="EMBL" id="LNYS01000008">
    <property type="protein sequence ID" value="KTD50229.1"/>
    <property type="molecule type" value="Genomic_DNA"/>
</dbReference>
<evidence type="ECO:0000313" key="6">
    <source>
        <dbReference type="EMBL" id="KTD50229.1"/>
    </source>
</evidence>
<dbReference type="GO" id="GO:0071555">
    <property type="term" value="P:cell wall organization"/>
    <property type="evidence" value="ECO:0007669"/>
    <property type="project" value="UniProtKB-KW"/>
</dbReference>
<dbReference type="GO" id="GO:0009253">
    <property type="term" value="P:peptidoglycan catabolic process"/>
    <property type="evidence" value="ECO:0007669"/>
    <property type="project" value="TreeGrafter"/>
</dbReference>
<dbReference type="PATRIC" id="fig|45073.5.peg.1640"/>
<evidence type="ECO:0000313" key="7">
    <source>
        <dbReference type="Proteomes" id="UP000054618"/>
    </source>
</evidence>
<dbReference type="AlphaFoldDB" id="A0A0W0Y0A0"/>
<keyword evidence="3 4" id="KW-0961">Cell wall biogenesis/degradation</keyword>
<dbReference type="CDD" id="cd14485">
    <property type="entry name" value="mltA_like_LT_A"/>
    <property type="match status" value="1"/>
</dbReference>
<accession>A0A0W0Y0A0</accession>
<dbReference type="EC" id="4.2.2.n1" evidence="4"/>
<evidence type="ECO:0000259" key="5">
    <source>
        <dbReference type="SMART" id="SM00925"/>
    </source>
</evidence>
<dbReference type="InterPro" id="IPR010611">
    <property type="entry name" value="3D_dom"/>
</dbReference>
<protein>
    <recommendedName>
        <fullName evidence="4">Membrane-bound lytic murein transglycosylase A</fullName>
        <ecNumber evidence="4">4.2.2.n1</ecNumber>
    </recommendedName>
    <alternativeName>
        <fullName evidence="4">Murein hydrolase A</fullName>
    </alternativeName>
</protein>
<dbReference type="Proteomes" id="UP000054618">
    <property type="component" value="Unassembled WGS sequence"/>
</dbReference>
<dbReference type="Pfam" id="PF03562">
    <property type="entry name" value="MltA"/>
    <property type="match status" value="1"/>
</dbReference>
<dbReference type="OrthoDB" id="9783686at2"/>
<dbReference type="InterPro" id="IPR036908">
    <property type="entry name" value="RlpA-like_sf"/>
</dbReference>
<dbReference type="Gene3D" id="2.40.40.10">
    <property type="entry name" value="RlpA-like domain"/>
    <property type="match status" value="2"/>
</dbReference>
<gene>
    <name evidence="6" type="ORF">Lqui_1554</name>
</gene>
<dbReference type="InterPro" id="IPR026044">
    <property type="entry name" value="MltA"/>
</dbReference>
<reference evidence="6 7" key="1">
    <citation type="submission" date="2015-11" db="EMBL/GenBank/DDBJ databases">
        <title>Genomic analysis of 38 Legionella species identifies large and diverse effector repertoires.</title>
        <authorList>
            <person name="Burstein D."/>
            <person name="Amaro F."/>
            <person name="Zusman T."/>
            <person name="Lifshitz Z."/>
            <person name="Cohen O."/>
            <person name="Gilbert J.A."/>
            <person name="Pupko T."/>
            <person name="Shuman H.A."/>
            <person name="Segal G."/>
        </authorList>
    </citation>
    <scope>NUCLEOTIDE SEQUENCE [LARGE SCALE GENOMIC DNA]</scope>
    <source>
        <strain evidence="6 7">CDC#1442-AUS-E</strain>
    </source>
</reference>
<dbReference type="GO" id="GO:0004553">
    <property type="term" value="F:hydrolase activity, hydrolyzing O-glycosyl compounds"/>
    <property type="evidence" value="ECO:0007669"/>
    <property type="project" value="InterPro"/>
</dbReference>
<evidence type="ECO:0000256" key="1">
    <source>
        <dbReference type="ARBA" id="ARBA00001420"/>
    </source>
</evidence>
<evidence type="ECO:0000256" key="4">
    <source>
        <dbReference type="PIRNR" id="PIRNR019422"/>
    </source>
</evidence>
<dbReference type="Pfam" id="PF06725">
    <property type="entry name" value="3D"/>
    <property type="match status" value="1"/>
</dbReference>
<proteinExistence type="predicted"/>
<feature type="domain" description="Lytic transglycosylase MltA" evidence="5">
    <location>
        <begin position="178"/>
        <end position="309"/>
    </location>
</feature>
<dbReference type="STRING" id="45073.Lqui_1554"/>
<dbReference type="SMART" id="SM00925">
    <property type="entry name" value="MltA"/>
    <property type="match status" value="1"/>
</dbReference>
<dbReference type="SUPFAM" id="SSF50685">
    <property type="entry name" value="Barwin-like endoglucanases"/>
    <property type="match status" value="1"/>
</dbReference>
<comment type="function">
    <text evidence="4">Murein-degrading enzyme. May play a role in recycling of muropeptides during cell elongation and/or cell division.</text>
</comment>
<name>A0A0W0Y0A0_9GAMM</name>
<evidence type="ECO:0000256" key="2">
    <source>
        <dbReference type="ARBA" id="ARBA00023239"/>
    </source>
</evidence>
<keyword evidence="7" id="KW-1185">Reference proteome</keyword>
<dbReference type="GO" id="GO:0008933">
    <property type="term" value="F:peptidoglycan lytic transglycosylase activity"/>
    <property type="evidence" value="ECO:0007669"/>
    <property type="project" value="TreeGrafter"/>
</dbReference>
<evidence type="ECO:0000256" key="3">
    <source>
        <dbReference type="ARBA" id="ARBA00023316"/>
    </source>
</evidence>
<dbReference type="InterPro" id="IPR005300">
    <property type="entry name" value="MltA_B"/>
</dbReference>
<comment type="catalytic activity">
    <reaction evidence="1 4">
        <text>Exolytic cleavage of the (1-&gt;4)-beta-glycosidic linkage between N-acetylmuramic acid (MurNAc) and N-acetylglucosamine (GlcNAc) residues in peptidoglycan, from either the reducing or the non-reducing ends of the peptidoglycan chains, with concomitant formation of a 1,6-anhydrobond in the MurNAc residue.</text>
        <dbReference type="EC" id="4.2.2.n1"/>
    </reaction>
</comment>
<dbReference type="PANTHER" id="PTHR30124:SF0">
    <property type="entry name" value="MEMBRANE-BOUND LYTIC MUREIN TRANSGLYCOSYLASE A"/>
    <property type="match status" value="1"/>
</dbReference>
<dbReference type="CDD" id="cd14668">
    <property type="entry name" value="mlta_B"/>
    <property type="match status" value="1"/>
</dbReference>
<keyword evidence="2 4" id="KW-0456">Lyase</keyword>
<organism evidence="6 7">
    <name type="scientific">Legionella quinlivanii</name>
    <dbReference type="NCBI Taxonomy" id="45073"/>
    <lineage>
        <taxon>Bacteria</taxon>
        <taxon>Pseudomonadati</taxon>
        <taxon>Pseudomonadota</taxon>
        <taxon>Gammaproteobacteria</taxon>
        <taxon>Legionellales</taxon>
        <taxon>Legionellaceae</taxon>
        <taxon>Legionella</taxon>
    </lineage>
</organism>
<comment type="caution">
    <text evidence="6">The sequence shown here is derived from an EMBL/GenBank/DDBJ whole genome shotgun (WGS) entry which is preliminary data.</text>
</comment>
<dbReference type="GO" id="GO:0009254">
    <property type="term" value="P:peptidoglycan turnover"/>
    <property type="evidence" value="ECO:0007669"/>
    <property type="project" value="UniProtKB-UniRule"/>
</dbReference>
<sequence>MKRKVVYIILATICIFSSALGFLPQRKFQAPSQNALVSVIPSIPYTKSSGHLPLIKAPLAKAMVNQKPAAPMVVNQLTLKQIPYYKLPGWQEADVKKSLSAFRKSCETFLKKDPDHPVGSKQINLKAEDWQPACKAALSMNNVYEEEARQFFEKWFYPIEFGKKKPSKGVFTGYYTPLVKGSLTRSKVYNTPIYGMPAKRSASYTREQIDKGVLNHKAPVIAWINSPVDRLFLEIEGAAVVRLKNGKDLYLSYAGENGAPYTSIGSVLIKKGIMNKDNASKTAIKHYLSNNPGKVNPILHQNKSFVFFQNLKKPAALGAQGMALTPGYSLAIDRQWIPLGAPLWLVTKVPVPNEPQKQFKRLMIAQDTGGAIRGLVRGDIYWGASEKAAYLGEHMKNQGRYWLLLPKHAIHKIQYNYFSPKIKQVIQAVKRWPSWIRHSIG</sequence>